<dbReference type="GO" id="GO:0006281">
    <property type="term" value="P:DNA repair"/>
    <property type="evidence" value="ECO:0007669"/>
    <property type="project" value="UniProtKB-KW"/>
</dbReference>
<dbReference type="CDD" id="cd06445">
    <property type="entry name" value="ATase"/>
    <property type="match status" value="1"/>
</dbReference>
<feature type="domain" description="Methylated-DNA-[protein]-cysteine S-methyltransferase DNA binding" evidence="9">
    <location>
        <begin position="10"/>
        <end position="88"/>
    </location>
</feature>
<dbReference type="GO" id="GO:0003908">
    <property type="term" value="F:methylated-DNA-[protein]-cysteine S-methyltransferase activity"/>
    <property type="evidence" value="ECO:0007669"/>
    <property type="project" value="UniProtKB-EC"/>
</dbReference>
<evidence type="ECO:0000256" key="6">
    <source>
        <dbReference type="ARBA" id="ARBA00022763"/>
    </source>
</evidence>
<dbReference type="InterPro" id="IPR036217">
    <property type="entry name" value="MethylDNA_cys_MeTrfase_DNAb"/>
</dbReference>
<dbReference type="GO" id="GO:0032259">
    <property type="term" value="P:methylation"/>
    <property type="evidence" value="ECO:0007669"/>
    <property type="project" value="UniProtKB-KW"/>
</dbReference>
<evidence type="ECO:0000256" key="8">
    <source>
        <dbReference type="ARBA" id="ARBA00049348"/>
    </source>
</evidence>
<evidence type="ECO:0000256" key="5">
    <source>
        <dbReference type="ARBA" id="ARBA00022679"/>
    </source>
</evidence>
<accession>M1PC92</accession>
<keyword evidence="7" id="KW-0234">DNA repair</keyword>
<evidence type="ECO:0000313" key="11">
    <source>
        <dbReference type="Proteomes" id="UP000241071"/>
    </source>
</evidence>
<dbReference type="InterPro" id="IPR001497">
    <property type="entry name" value="MethylDNA_cys_MeTrfase_AS"/>
</dbReference>
<name>M1PC92_9VIRU</name>
<evidence type="ECO:0000256" key="3">
    <source>
        <dbReference type="ARBA" id="ARBA00011918"/>
    </source>
</evidence>
<evidence type="ECO:0000256" key="2">
    <source>
        <dbReference type="ARBA" id="ARBA00008711"/>
    </source>
</evidence>
<dbReference type="Gene3D" id="1.10.10.10">
    <property type="entry name" value="Winged helix-like DNA-binding domain superfamily/Winged helix DNA-binding domain"/>
    <property type="match status" value="1"/>
</dbReference>
<comment type="catalytic activity">
    <reaction evidence="8">
        <text>a 6-O-methyl-2'-deoxyguanosine in DNA + L-cysteinyl-[protein] = S-methyl-L-cysteinyl-[protein] + a 2'-deoxyguanosine in DNA</text>
        <dbReference type="Rhea" id="RHEA:24000"/>
        <dbReference type="Rhea" id="RHEA-COMP:10131"/>
        <dbReference type="Rhea" id="RHEA-COMP:10132"/>
        <dbReference type="Rhea" id="RHEA-COMP:11367"/>
        <dbReference type="Rhea" id="RHEA-COMP:11368"/>
        <dbReference type="ChEBI" id="CHEBI:29950"/>
        <dbReference type="ChEBI" id="CHEBI:82612"/>
        <dbReference type="ChEBI" id="CHEBI:85445"/>
        <dbReference type="ChEBI" id="CHEBI:85448"/>
        <dbReference type="EC" id="2.1.1.63"/>
    </reaction>
</comment>
<dbReference type="InterPro" id="IPR014048">
    <property type="entry name" value="MethylDNA_cys_MeTrfase_DNA-bd"/>
</dbReference>
<sequence>MKNLKMKGTEFQKKVWKEILLIPYGETRTYSEIALAIGNPAAIRAVANACGKNNIAIFIPCHRVVGKNNIGGYKWGLEKKIWLIELEKKVSKTHIQ</sequence>
<comment type="similarity">
    <text evidence="2">Belongs to the MGMT family.</text>
</comment>
<evidence type="ECO:0000256" key="1">
    <source>
        <dbReference type="ARBA" id="ARBA00001286"/>
    </source>
</evidence>
<keyword evidence="11" id="KW-1185">Reference proteome</keyword>
<keyword evidence="6" id="KW-0227">DNA damage</keyword>
<reference evidence="10 11" key="1">
    <citation type="submission" date="2012-10" db="EMBL/GenBank/DDBJ databases">
        <title>Complete genome sequence of Moumouvirus goulette.</title>
        <authorList>
            <person name="Fournous G."/>
            <person name="Bougalmi M."/>
            <person name="Colson P."/>
        </authorList>
    </citation>
    <scope>NUCLEOTIDE SEQUENCE [LARGE SCALE GENOMIC DNA]</scope>
</reference>
<evidence type="ECO:0000259" key="9">
    <source>
        <dbReference type="Pfam" id="PF01035"/>
    </source>
</evidence>
<protein>
    <recommendedName>
        <fullName evidence="3">methylated-DNA--[protein]-cysteine S-methyltransferase</fullName>
        <ecNumber evidence="3">2.1.1.63</ecNumber>
    </recommendedName>
</protein>
<dbReference type="Proteomes" id="UP000241071">
    <property type="component" value="Segment"/>
</dbReference>
<dbReference type="FunFam" id="1.10.10.10:FF:000214">
    <property type="entry name" value="Methylated-DNA--protein-cysteine methyltransferase"/>
    <property type="match status" value="1"/>
</dbReference>
<organism evidence="10 11">
    <name type="scientific">Moumouvirus goulette</name>
    <dbReference type="NCBI Taxonomy" id="1247379"/>
    <lineage>
        <taxon>Viruses</taxon>
        <taxon>Varidnaviria</taxon>
        <taxon>Bamfordvirae</taxon>
        <taxon>Nucleocytoviricota</taxon>
        <taxon>Megaviricetes</taxon>
        <taxon>Imitervirales</taxon>
        <taxon>Mimiviridae</taxon>
        <taxon>Megamimivirinae</taxon>
        <taxon>Moumouvirus</taxon>
        <taxon>Moumouvirus goulettemassiliense</taxon>
    </lineage>
</organism>
<evidence type="ECO:0000256" key="7">
    <source>
        <dbReference type="ARBA" id="ARBA00023204"/>
    </source>
</evidence>
<keyword evidence="5" id="KW-0808">Transferase</keyword>
<dbReference type="NCBIfam" id="TIGR00589">
    <property type="entry name" value="ogt"/>
    <property type="match status" value="1"/>
</dbReference>
<dbReference type="PANTHER" id="PTHR10815">
    <property type="entry name" value="METHYLATED-DNA--PROTEIN-CYSTEINE METHYLTRANSFERASE"/>
    <property type="match status" value="1"/>
</dbReference>
<dbReference type="EC" id="2.1.1.63" evidence="3"/>
<dbReference type="PROSITE" id="PS00374">
    <property type="entry name" value="MGMT"/>
    <property type="match status" value="1"/>
</dbReference>
<gene>
    <name evidence="10" type="ORF">glt_00774</name>
</gene>
<dbReference type="SUPFAM" id="SSF46767">
    <property type="entry name" value="Methylated DNA-protein cysteine methyltransferase, C-terminal domain"/>
    <property type="match status" value="1"/>
</dbReference>
<evidence type="ECO:0000256" key="4">
    <source>
        <dbReference type="ARBA" id="ARBA00022603"/>
    </source>
</evidence>
<dbReference type="InterPro" id="IPR036388">
    <property type="entry name" value="WH-like_DNA-bd_sf"/>
</dbReference>
<dbReference type="Pfam" id="PF01035">
    <property type="entry name" value="DNA_binding_1"/>
    <property type="match status" value="1"/>
</dbReference>
<evidence type="ECO:0000313" key="10">
    <source>
        <dbReference type="EMBL" id="AGF85579.1"/>
    </source>
</evidence>
<dbReference type="EMBL" id="KC008572">
    <property type="protein sequence ID" value="AGF85579.1"/>
    <property type="molecule type" value="Genomic_DNA"/>
</dbReference>
<dbReference type="PANTHER" id="PTHR10815:SF13">
    <property type="entry name" value="METHYLATED-DNA--PROTEIN-CYSTEINE METHYLTRANSFERASE"/>
    <property type="match status" value="1"/>
</dbReference>
<keyword evidence="4" id="KW-0489">Methyltransferase</keyword>
<proteinExistence type="inferred from homology"/>
<comment type="catalytic activity">
    <reaction evidence="1">
        <text>a 4-O-methyl-thymidine in DNA + L-cysteinyl-[protein] = a thymidine in DNA + S-methyl-L-cysteinyl-[protein]</text>
        <dbReference type="Rhea" id="RHEA:53428"/>
        <dbReference type="Rhea" id="RHEA-COMP:10131"/>
        <dbReference type="Rhea" id="RHEA-COMP:10132"/>
        <dbReference type="Rhea" id="RHEA-COMP:13555"/>
        <dbReference type="Rhea" id="RHEA-COMP:13556"/>
        <dbReference type="ChEBI" id="CHEBI:29950"/>
        <dbReference type="ChEBI" id="CHEBI:82612"/>
        <dbReference type="ChEBI" id="CHEBI:137386"/>
        <dbReference type="ChEBI" id="CHEBI:137387"/>
        <dbReference type="EC" id="2.1.1.63"/>
    </reaction>
</comment>